<accession>A0ABU6MJI2</accession>
<feature type="transmembrane region" description="Helical" evidence="1">
    <location>
        <begin position="6"/>
        <end position="22"/>
    </location>
</feature>
<comment type="caution">
    <text evidence="2">The sequence shown here is derived from an EMBL/GenBank/DDBJ whole genome shotgun (WGS) entry which is preliminary data.</text>
</comment>
<evidence type="ECO:0000313" key="2">
    <source>
        <dbReference type="EMBL" id="MED1203205.1"/>
    </source>
</evidence>
<proteinExistence type="predicted"/>
<reference evidence="2 3" key="1">
    <citation type="submission" date="2023-03" db="EMBL/GenBank/DDBJ databases">
        <title>Bacillus Genome Sequencing.</title>
        <authorList>
            <person name="Dunlap C."/>
        </authorList>
    </citation>
    <scope>NUCLEOTIDE SEQUENCE [LARGE SCALE GENOMIC DNA]</scope>
    <source>
        <strain evidence="2 3">B-23453</strain>
    </source>
</reference>
<dbReference type="InterPro" id="IPR025618">
    <property type="entry name" value="YtpI"/>
</dbReference>
<dbReference type="RefSeq" id="WP_066261573.1">
    <property type="nucleotide sequence ID" value="NZ_JARMAB010000011.1"/>
</dbReference>
<keyword evidence="1" id="KW-1133">Transmembrane helix</keyword>
<protein>
    <submittedName>
        <fullName evidence="2">YtpI family protein</fullName>
    </submittedName>
</protein>
<feature type="transmembrane region" description="Helical" evidence="1">
    <location>
        <begin position="57"/>
        <end position="78"/>
    </location>
</feature>
<dbReference type="EMBL" id="JARMAB010000011">
    <property type="protein sequence ID" value="MED1203205.1"/>
    <property type="molecule type" value="Genomic_DNA"/>
</dbReference>
<dbReference type="Proteomes" id="UP001341444">
    <property type="component" value="Unassembled WGS sequence"/>
</dbReference>
<dbReference type="Pfam" id="PF14007">
    <property type="entry name" value="YtpI"/>
    <property type="match status" value="1"/>
</dbReference>
<feature type="transmembrane region" description="Helical" evidence="1">
    <location>
        <begin position="34"/>
        <end position="51"/>
    </location>
</feature>
<evidence type="ECO:0000313" key="3">
    <source>
        <dbReference type="Proteomes" id="UP001341444"/>
    </source>
</evidence>
<name>A0ABU6MJI2_9BACI</name>
<keyword evidence="3" id="KW-1185">Reference proteome</keyword>
<organism evidence="2 3">
    <name type="scientific">Heyndrickxia acidicola</name>
    <dbReference type="NCBI Taxonomy" id="209389"/>
    <lineage>
        <taxon>Bacteria</taxon>
        <taxon>Bacillati</taxon>
        <taxon>Bacillota</taxon>
        <taxon>Bacilli</taxon>
        <taxon>Bacillales</taxon>
        <taxon>Bacillaceae</taxon>
        <taxon>Heyndrickxia</taxon>
    </lineage>
</organism>
<keyword evidence="1" id="KW-0472">Membrane</keyword>
<keyword evidence="1" id="KW-0812">Transmembrane</keyword>
<gene>
    <name evidence="2" type="ORF">P4T90_08940</name>
</gene>
<evidence type="ECO:0000256" key="1">
    <source>
        <dbReference type="SAM" id="Phobius"/>
    </source>
</evidence>
<sequence length="105" mass="12096">MPVLVFLFVLSFSFYVYYKIKFVRSRLPMVRKYLSGKSGVSLGLFVGLFGVNELYLYHTATTYIIASIFILIGLLSIWSGCKSFLYYRSFAAKELEEANSLKSRF</sequence>